<keyword evidence="4 5" id="KW-0413">Isomerase</keyword>
<evidence type="ECO:0000256" key="3">
    <source>
        <dbReference type="ARBA" id="ARBA00022898"/>
    </source>
</evidence>
<dbReference type="InterPro" id="IPR011079">
    <property type="entry name" value="Ala_racemase_C"/>
</dbReference>
<evidence type="ECO:0000256" key="6">
    <source>
        <dbReference type="PIRSR" id="PIRSR600821-50"/>
    </source>
</evidence>
<dbReference type="GO" id="GO:0009252">
    <property type="term" value="P:peptidoglycan biosynthetic process"/>
    <property type="evidence" value="ECO:0007669"/>
    <property type="project" value="TreeGrafter"/>
</dbReference>
<reference evidence="9 10" key="1">
    <citation type="journal article" date="2015" name="Genome Announc.">
        <title>Expanding the biotechnology potential of lactobacilli through comparative genomics of 213 strains and associated genera.</title>
        <authorList>
            <person name="Sun Z."/>
            <person name="Harris H.M."/>
            <person name="McCann A."/>
            <person name="Guo C."/>
            <person name="Argimon S."/>
            <person name="Zhang W."/>
            <person name="Yang X."/>
            <person name="Jeffery I.B."/>
            <person name="Cooney J.C."/>
            <person name="Kagawa T.F."/>
            <person name="Liu W."/>
            <person name="Song Y."/>
            <person name="Salvetti E."/>
            <person name="Wrobel A."/>
            <person name="Rasinkangas P."/>
            <person name="Parkhill J."/>
            <person name="Rea M.C."/>
            <person name="O'Sullivan O."/>
            <person name="Ritari J."/>
            <person name="Douillard F.P."/>
            <person name="Paul Ross R."/>
            <person name="Yang R."/>
            <person name="Briner A.E."/>
            <person name="Felis G.E."/>
            <person name="de Vos W.M."/>
            <person name="Barrangou R."/>
            <person name="Klaenhammer T.R."/>
            <person name="Caufield P.W."/>
            <person name="Cui Y."/>
            <person name="Zhang H."/>
            <person name="O'Toole P.W."/>
        </authorList>
    </citation>
    <scope>NUCLEOTIDE SEQUENCE [LARGE SCALE GENOMIC DNA]</scope>
    <source>
        <strain evidence="9 10">DSM 20509</strain>
    </source>
</reference>
<accession>A0A0R2AF72</accession>
<organism evidence="9 10">
    <name type="scientific">Ligilactobacillus agilis DSM 20509</name>
    <dbReference type="NCBI Taxonomy" id="1423718"/>
    <lineage>
        <taxon>Bacteria</taxon>
        <taxon>Bacillati</taxon>
        <taxon>Bacillota</taxon>
        <taxon>Bacilli</taxon>
        <taxon>Lactobacillales</taxon>
        <taxon>Lactobacillaceae</taxon>
        <taxon>Ligilactobacillus</taxon>
    </lineage>
</organism>
<comment type="similarity">
    <text evidence="5">Belongs to the alanine racemase family.</text>
</comment>
<dbReference type="Pfam" id="PF00842">
    <property type="entry name" value="Ala_racemase_C"/>
    <property type="match status" value="1"/>
</dbReference>
<dbReference type="Pfam" id="PF01168">
    <property type="entry name" value="Ala_racemase_N"/>
    <property type="match status" value="1"/>
</dbReference>
<dbReference type="FunFam" id="3.20.20.10:FF:000002">
    <property type="entry name" value="Alanine racemase"/>
    <property type="match status" value="1"/>
</dbReference>
<evidence type="ECO:0000256" key="1">
    <source>
        <dbReference type="ARBA" id="ARBA00000316"/>
    </source>
</evidence>
<comment type="pathway">
    <text evidence="5">Amino-acid biosynthesis; D-alanine biosynthesis; D-alanine from L-alanine: step 1/1.</text>
</comment>
<feature type="binding site" evidence="5 7">
    <location>
        <position position="145"/>
    </location>
    <ligand>
        <name>substrate</name>
    </ligand>
</feature>
<dbReference type="PROSITE" id="PS00395">
    <property type="entry name" value="ALANINE_RACEMASE"/>
    <property type="match status" value="1"/>
</dbReference>
<feature type="modified residue" description="N6-(pyridoxal phosphate)lysine" evidence="5 6">
    <location>
        <position position="46"/>
    </location>
</feature>
<feature type="active site" description="Proton acceptor; specific for D-alanine" evidence="5">
    <location>
        <position position="46"/>
    </location>
</feature>
<dbReference type="HAMAP" id="MF_01201">
    <property type="entry name" value="Ala_racemase"/>
    <property type="match status" value="1"/>
</dbReference>
<feature type="domain" description="Alanine racemase C-terminal" evidence="8">
    <location>
        <begin position="253"/>
        <end position="378"/>
    </location>
</feature>
<comment type="catalytic activity">
    <reaction evidence="1 5">
        <text>L-alanine = D-alanine</text>
        <dbReference type="Rhea" id="RHEA:20249"/>
        <dbReference type="ChEBI" id="CHEBI:57416"/>
        <dbReference type="ChEBI" id="CHEBI:57972"/>
        <dbReference type="EC" id="5.1.1.1"/>
    </reaction>
</comment>
<dbReference type="InterPro" id="IPR001608">
    <property type="entry name" value="Ala_racemase_N"/>
</dbReference>
<dbReference type="PANTHER" id="PTHR30511:SF0">
    <property type="entry name" value="ALANINE RACEMASE, CATABOLIC-RELATED"/>
    <property type="match status" value="1"/>
</dbReference>
<dbReference type="InterPro" id="IPR000821">
    <property type="entry name" value="Ala_racemase"/>
</dbReference>
<dbReference type="InterPro" id="IPR029066">
    <property type="entry name" value="PLP-binding_barrel"/>
</dbReference>
<feature type="binding site" evidence="5 7">
    <location>
        <position position="321"/>
    </location>
    <ligand>
        <name>substrate</name>
    </ligand>
</feature>
<dbReference type="SMART" id="SM01005">
    <property type="entry name" value="Ala_racemase_C"/>
    <property type="match status" value="1"/>
</dbReference>
<keyword evidence="10" id="KW-1185">Reference proteome</keyword>
<dbReference type="NCBIfam" id="TIGR00492">
    <property type="entry name" value="alr"/>
    <property type="match status" value="1"/>
</dbReference>
<dbReference type="AlphaFoldDB" id="A0A0R2AF72"/>
<dbReference type="GO" id="GO:0008784">
    <property type="term" value="F:alanine racemase activity"/>
    <property type="evidence" value="ECO:0007669"/>
    <property type="project" value="UniProtKB-UniRule"/>
</dbReference>
<dbReference type="InterPro" id="IPR020622">
    <property type="entry name" value="Ala_racemase_pyridoxalP-BS"/>
</dbReference>
<comment type="caution">
    <text evidence="9">The sequence shown here is derived from an EMBL/GenBank/DDBJ whole genome shotgun (WGS) entry which is preliminary data.</text>
</comment>
<dbReference type="SUPFAM" id="SSF50621">
    <property type="entry name" value="Alanine racemase C-terminal domain-like"/>
    <property type="match status" value="1"/>
</dbReference>
<evidence type="ECO:0000313" key="9">
    <source>
        <dbReference type="EMBL" id="KRM65998.1"/>
    </source>
</evidence>
<evidence type="ECO:0000256" key="2">
    <source>
        <dbReference type="ARBA" id="ARBA00001933"/>
    </source>
</evidence>
<evidence type="ECO:0000256" key="4">
    <source>
        <dbReference type="ARBA" id="ARBA00023235"/>
    </source>
</evidence>
<comment type="cofactor">
    <cofactor evidence="2 5 6">
        <name>pyridoxal 5'-phosphate</name>
        <dbReference type="ChEBI" id="CHEBI:597326"/>
    </cofactor>
</comment>
<sequence>MREDGKMVVGKHRNTKVIVDLGAIKENVAQEKRQLEADQKLFAVVKANAYGHGLVEVAQAASQAGADGFCVAVIDEGVALRQAGFEQEPILILGVNPASEATYMASYNLSVAVSSLDFLQAAQPELLKAKLKLRVHLALDTGMGRIGFKDVATLKEAVAYLNANPQAFVFEGIFTHFAQADSKDTSYYHQQLAKFKELTGSLEQLPPYVHVANSAAALWHHDCGGNVIRYGISMYGLNPSGRELELPRPLKPALSLVSELVHVKQVAKGESIGYGSTYTASEDEWIGTVPLGYADGWLRRMQGFAVLIAGQYCPIVGRVCMDQFMVKLPANLALGTKVTLIGKDGSEEITAQDVADYAHTIHYEITCCLGERLPRIYRE</sequence>
<protein>
    <recommendedName>
        <fullName evidence="5">Alanine racemase</fullName>
        <ecNumber evidence="5">5.1.1.1</ecNumber>
    </recommendedName>
</protein>
<dbReference type="GO" id="GO:0030170">
    <property type="term" value="F:pyridoxal phosphate binding"/>
    <property type="evidence" value="ECO:0007669"/>
    <property type="project" value="UniProtKB-UniRule"/>
</dbReference>
<dbReference type="UniPathway" id="UPA00042">
    <property type="reaction ID" value="UER00497"/>
</dbReference>
<name>A0A0R2AF72_9LACO</name>
<dbReference type="FunFam" id="2.40.37.10:FF:000006">
    <property type="entry name" value="Alanine racemase"/>
    <property type="match status" value="1"/>
</dbReference>
<dbReference type="EC" id="5.1.1.1" evidence="5"/>
<dbReference type="PRINTS" id="PR00992">
    <property type="entry name" value="ALARACEMASE"/>
</dbReference>
<dbReference type="Gene3D" id="3.20.20.10">
    <property type="entry name" value="Alanine racemase"/>
    <property type="match status" value="1"/>
</dbReference>
<dbReference type="CDD" id="cd00430">
    <property type="entry name" value="PLPDE_III_AR"/>
    <property type="match status" value="1"/>
</dbReference>
<keyword evidence="3 5" id="KW-0663">Pyridoxal phosphate</keyword>
<dbReference type="Proteomes" id="UP000051008">
    <property type="component" value="Unassembled WGS sequence"/>
</dbReference>
<dbReference type="GO" id="GO:0030632">
    <property type="term" value="P:D-alanine biosynthetic process"/>
    <property type="evidence" value="ECO:0007669"/>
    <property type="project" value="UniProtKB-UniRule"/>
</dbReference>
<gene>
    <name evidence="9" type="ORF">FC14_GL000757</name>
</gene>
<evidence type="ECO:0000259" key="8">
    <source>
        <dbReference type="SMART" id="SM01005"/>
    </source>
</evidence>
<dbReference type="Gene3D" id="2.40.37.10">
    <property type="entry name" value="Lyase, Ornithine Decarboxylase, Chain A, domain 1"/>
    <property type="match status" value="1"/>
</dbReference>
<dbReference type="InterPro" id="IPR009006">
    <property type="entry name" value="Ala_racemase/Decarboxylase_C"/>
</dbReference>
<feature type="active site" description="Proton acceptor; specific for L-alanine" evidence="5">
    <location>
        <position position="274"/>
    </location>
</feature>
<dbReference type="PANTHER" id="PTHR30511">
    <property type="entry name" value="ALANINE RACEMASE"/>
    <property type="match status" value="1"/>
</dbReference>
<evidence type="ECO:0000256" key="7">
    <source>
        <dbReference type="PIRSR" id="PIRSR600821-52"/>
    </source>
</evidence>
<dbReference type="SUPFAM" id="SSF51419">
    <property type="entry name" value="PLP-binding barrel"/>
    <property type="match status" value="1"/>
</dbReference>
<evidence type="ECO:0000256" key="5">
    <source>
        <dbReference type="HAMAP-Rule" id="MF_01201"/>
    </source>
</evidence>
<evidence type="ECO:0000313" key="10">
    <source>
        <dbReference type="Proteomes" id="UP000051008"/>
    </source>
</evidence>
<proteinExistence type="inferred from homology"/>
<dbReference type="PATRIC" id="fig|1423718.3.peg.790"/>
<dbReference type="GO" id="GO:0005829">
    <property type="term" value="C:cytosol"/>
    <property type="evidence" value="ECO:0007669"/>
    <property type="project" value="TreeGrafter"/>
</dbReference>
<comment type="function">
    <text evidence="5">Catalyzes the interconversion of L-alanine and D-alanine. May also act on other amino acids.</text>
</comment>
<dbReference type="EMBL" id="AYYP01000009">
    <property type="protein sequence ID" value="KRM65998.1"/>
    <property type="molecule type" value="Genomic_DNA"/>
</dbReference>